<dbReference type="GO" id="GO:0003677">
    <property type="term" value="F:DNA binding"/>
    <property type="evidence" value="ECO:0007669"/>
    <property type="project" value="UniProtKB-KW"/>
</dbReference>
<dbReference type="InterPro" id="IPR038726">
    <property type="entry name" value="PDDEXK_AddAB-type"/>
</dbReference>
<dbReference type="Gene3D" id="3.40.50.300">
    <property type="entry name" value="P-loop containing nucleotide triphosphate hydrolases"/>
    <property type="match status" value="3"/>
</dbReference>
<organism evidence="12 13">
    <name type="scientific">Hornefia porci</name>
    <dbReference type="NCBI Taxonomy" id="2652292"/>
    <lineage>
        <taxon>Bacteria</taxon>
        <taxon>Bacillati</taxon>
        <taxon>Bacillota</taxon>
        <taxon>Clostridia</taxon>
        <taxon>Peptostreptococcales</taxon>
        <taxon>Anaerovoracaceae</taxon>
        <taxon>Hornefia</taxon>
    </lineage>
</organism>
<evidence type="ECO:0000256" key="10">
    <source>
        <dbReference type="SAM" id="MobiDB-lite"/>
    </source>
</evidence>
<dbReference type="PANTHER" id="PTHR30591">
    <property type="entry name" value="RECBCD ENZYME SUBUNIT RECC"/>
    <property type="match status" value="1"/>
</dbReference>
<dbReference type="GO" id="GO:0006310">
    <property type="term" value="P:DNA recombination"/>
    <property type="evidence" value="ECO:0007669"/>
    <property type="project" value="TreeGrafter"/>
</dbReference>
<feature type="region of interest" description="Disordered" evidence="10">
    <location>
        <begin position="1053"/>
        <end position="1072"/>
    </location>
</feature>
<evidence type="ECO:0000256" key="9">
    <source>
        <dbReference type="ARBA" id="ARBA00023204"/>
    </source>
</evidence>
<keyword evidence="8" id="KW-0238">DNA-binding</keyword>
<keyword evidence="7" id="KW-0067">ATP-binding</keyword>
<accession>A0A1Q9JJ53</accession>
<name>A0A1Q9JJ53_9FIRM</name>
<evidence type="ECO:0000256" key="1">
    <source>
        <dbReference type="ARBA" id="ARBA00022722"/>
    </source>
</evidence>
<dbReference type="InterPro" id="IPR027417">
    <property type="entry name" value="P-loop_NTPase"/>
</dbReference>
<evidence type="ECO:0000256" key="8">
    <source>
        <dbReference type="ARBA" id="ARBA00023125"/>
    </source>
</evidence>
<dbReference type="PROSITE" id="PS51217">
    <property type="entry name" value="UVRD_HELICASE_CTER"/>
    <property type="match status" value="1"/>
</dbReference>
<evidence type="ECO:0000259" key="11">
    <source>
        <dbReference type="PROSITE" id="PS51217"/>
    </source>
</evidence>
<dbReference type="InterPro" id="IPR049035">
    <property type="entry name" value="ADDB_N"/>
</dbReference>
<dbReference type="PANTHER" id="PTHR30591:SF1">
    <property type="entry name" value="RECBCD ENZYME SUBUNIT RECC"/>
    <property type="match status" value="1"/>
</dbReference>
<dbReference type="RefSeq" id="WP_075713685.1">
    <property type="nucleotide sequence ID" value="NZ_MJIE01000001.1"/>
</dbReference>
<proteinExistence type="predicted"/>
<protein>
    <recommendedName>
        <fullName evidence="11">UvrD-like helicase C-terminal domain-containing protein</fullName>
    </recommendedName>
</protein>
<keyword evidence="9" id="KW-0234">DNA repair</keyword>
<comment type="caution">
    <text evidence="12">The sequence shown here is derived from an EMBL/GenBank/DDBJ whole genome shotgun (WGS) entry which is preliminary data.</text>
</comment>
<evidence type="ECO:0000313" key="12">
    <source>
        <dbReference type="EMBL" id="OLR56248.1"/>
    </source>
</evidence>
<dbReference type="GO" id="GO:0004527">
    <property type="term" value="F:exonuclease activity"/>
    <property type="evidence" value="ECO:0007669"/>
    <property type="project" value="UniProtKB-KW"/>
</dbReference>
<sequence>MLNIYYGRESVNKEKFIYDRIAGSVPVVDSAPTPDAGSGSPGFSEDRRVLVIVPDQYTLEAERQAFRYLNVTGLVGLDVFSMSRLGHNILRELGGGRRTFIDKYGRQMLLTQIAREKDDELQVFKGNMAKNSFVELANDFISELKQYGVTPEGLRAVRDSVPEKTLLHRKLSDLSLIYGEYQKKIEGKYTDSEDYIDLYIDRIGRSGIVSGARIWVYGFDSFAPKSMKVLRGLMGAAEEVNIVLTGDKGCRDEELFSLTRTVMHRLIEAGKEVGCPLGELEKIGPEYTRPVGAPEGGSSGARAETAMLGTGDAPEGGSSGARAETAMLGTGDAPEGGPDFRRPAIAHLEHELYAPVPEAAEDSDGITICEAANIYNEAESAAAFILGLIREHGYRYRDIMVICNDQSGRAQVVSRVFREYGIDLFLDSKRGILNSNPAIFLVSMLQSVANRYRFTDVMRTLKTGFTSLTVDEVERLENYALKYRIRGTMWKKPFEKGGFEYGADGMAALEELREQAMEVFGGLEEIIAESRTVRDFLTGFFGYLTGPLGMEEKLREFMRLQEENDAADQAEETRQIFTMIIGLFDQIAELIGDEPFDAGDFIEIFTAGLKQIEIGVLPSSIDDLMMGTMQRTRSGQLKALVVLGANEGVLPAEAADEGLFSPEERQQLADDGHEICKVDQIRLQEERLAIYRNMSRPSEHLWIGYSTGDEEGRELRRSDIVDTLTGIFPSLEIRRDIINREDEEALVGGRISTLRHLVERMRLEQKGVRRAPVWAPVERWYREHLPEVMEQIDKDLSFENRTEALPPRYSSLLFKSENGGTRTLSPSRIETYARCPFAYYVTYGLEPEERRIFQVASREIGDIYHGCLMRITARLSREHAWETVTKEECRELVRRALAEETEGYRDGLFSLGNEERYKTRRIEDTCLKSLWVLVEHARSGEISSSRFEVGFGTGRPIRPVVVKVGSTEVCIEGRIDRLDRLPDDRLKIIDYKSGNLQLKQAEVRAGYRLQLMLYMKAAQGGVPRTDPAGEGPAQAEIRRPAGVFYFHIQDPRVDGSISGAPSGGGESEEERAERLEAELRKRFRLNGIMVDDPKVVREIAGEFEGTSSIAPVRITAGGLKGSPEGSLVSDEEFAELQEAVDEKVQEFVADMLEGVIDIHPMKTKDSTPCDYCGNRSICRFDLMFDGCAYNRVR</sequence>
<dbReference type="OrthoDB" id="9758506at2"/>
<dbReference type="GO" id="GO:0006281">
    <property type="term" value="P:DNA repair"/>
    <property type="evidence" value="ECO:0007669"/>
    <property type="project" value="UniProtKB-KW"/>
</dbReference>
<dbReference type="InterPro" id="IPR014017">
    <property type="entry name" value="DNA_helicase_UvrD-like_C"/>
</dbReference>
<evidence type="ECO:0000256" key="6">
    <source>
        <dbReference type="ARBA" id="ARBA00022839"/>
    </source>
</evidence>
<feature type="region of interest" description="Disordered" evidence="10">
    <location>
        <begin position="286"/>
        <end position="341"/>
    </location>
</feature>
<dbReference type="GO" id="GO:0005524">
    <property type="term" value="F:ATP binding"/>
    <property type="evidence" value="ECO:0007669"/>
    <property type="project" value="UniProtKB-KW"/>
</dbReference>
<dbReference type="SUPFAM" id="SSF52540">
    <property type="entry name" value="P-loop containing nucleoside triphosphate hydrolases"/>
    <property type="match status" value="1"/>
</dbReference>
<dbReference type="GO" id="GO:0004386">
    <property type="term" value="F:helicase activity"/>
    <property type="evidence" value="ECO:0007669"/>
    <property type="project" value="UniProtKB-KW"/>
</dbReference>
<dbReference type="Pfam" id="PF13361">
    <property type="entry name" value="UvrD_C"/>
    <property type="match status" value="1"/>
</dbReference>
<evidence type="ECO:0000256" key="2">
    <source>
        <dbReference type="ARBA" id="ARBA00022741"/>
    </source>
</evidence>
<dbReference type="InterPro" id="IPR011335">
    <property type="entry name" value="Restrct_endonuc-II-like"/>
</dbReference>
<keyword evidence="5" id="KW-0347">Helicase</keyword>
<keyword evidence="1" id="KW-0540">Nuclease</keyword>
<dbReference type="InterPro" id="IPR011604">
    <property type="entry name" value="PDDEXK-like_dom_sf"/>
</dbReference>
<keyword evidence="2" id="KW-0547">Nucleotide-binding</keyword>
<keyword evidence="13" id="KW-1185">Reference proteome</keyword>
<dbReference type="Pfam" id="PF12705">
    <property type="entry name" value="PDDEXK_1"/>
    <property type="match status" value="1"/>
</dbReference>
<keyword evidence="3" id="KW-0227">DNA damage</keyword>
<evidence type="ECO:0000256" key="3">
    <source>
        <dbReference type="ARBA" id="ARBA00022763"/>
    </source>
</evidence>
<evidence type="ECO:0000256" key="5">
    <source>
        <dbReference type="ARBA" id="ARBA00022806"/>
    </source>
</evidence>
<dbReference type="EMBL" id="MJIE01000001">
    <property type="protein sequence ID" value="OLR56248.1"/>
    <property type="molecule type" value="Genomic_DNA"/>
</dbReference>
<reference evidence="12 13" key="1">
    <citation type="journal article" date="2016" name="Appl. Environ. Microbiol.">
        <title>Function and Phylogeny of Bacterial Butyryl Coenzyme A:Acetate Transferases and Their Diversity in the Proximal Colon of Swine.</title>
        <authorList>
            <person name="Trachsel J."/>
            <person name="Bayles D.O."/>
            <person name="Looft T."/>
            <person name="Levine U.Y."/>
            <person name="Allen H.K."/>
        </authorList>
    </citation>
    <scope>NUCLEOTIDE SEQUENCE [LARGE SCALE GENOMIC DNA]</scope>
    <source>
        <strain evidence="12 13">68-3-10</strain>
    </source>
</reference>
<evidence type="ECO:0000256" key="4">
    <source>
        <dbReference type="ARBA" id="ARBA00022801"/>
    </source>
</evidence>
<dbReference type="STRING" id="1261640.BHK98_09330"/>
<evidence type="ECO:0000313" key="13">
    <source>
        <dbReference type="Proteomes" id="UP000187404"/>
    </source>
</evidence>
<gene>
    <name evidence="12" type="ORF">BHK98_09330</name>
</gene>
<keyword evidence="6" id="KW-0269">Exonuclease</keyword>
<feature type="domain" description="UvrD-like helicase C-terminal" evidence="11">
    <location>
        <begin position="335"/>
        <end position="634"/>
    </location>
</feature>
<keyword evidence="4" id="KW-0378">Hydrolase</keyword>
<dbReference type="Gene3D" id="3.90.320.10">
    <property type="match status" value="1"/>
</dbReference>
<dbReference type="SUPFAM" id="SSF52980">
    <property type="entry name" value="Restriction endonuclease-like"/>
    <property type="match status" value="1"/>
</dbReference>
<dbReference type="Pfam" id="PF21445">
    <property type="entry name" value="ADDB_N"/>
    <property type="match status" value="1"/>
</dbReference>
<evidence type="ECO:0000256" key="7">
    <source>
        <dbReference type="ARBA" id="ARBA00022840"/>
    </source>
</evidence>
<dbReference type="Proteomes" id="UP000187404">
    <property type="component" value="Unassembled WGS sequence"/>
</dbReference>
<dbReference type="AlphaFoldDB" id="A0A1Q9JJ53"/>